<gene>
    <name evidence="2" type="ORF">BGZ95_000439</name>
</gene>
<protein>
    <submittedName>
        <fullName evidence="2">Uncharacterized protein</fullName>
    </submittedName>
</protein>
<dbReference type="Gene3D" id="3.80.10.10">
    <property type="entry name" value="Ribonuclease Inhibitor"/>
    <property type="match status" value="1"/>
</dbReference>
<dbReference type="Proteomes" id="UP001194580">
    <property type="component" value="Unassembled WGS sequence"/>
</dbReference>
<evidence type="ECO:0000313" key="3">
    <source>
        <dbReference type="Proteomes" id="UP001194580"/>
    </source>
</evidence>
<feature type="compositionally biased region" description="Polar residues" evidence="1">
    <location>
        <begin position="255"/>
        <end position="265"/>
    </location>
</feature>
<feature type="region of interest" description="Disordered" evidence="1">
    <location>
        <begin position="497"/>
        <end position="542"/>
    </location>
</feature>
<reference evidence="2" key="1">
    <citation type="journal article" date="2020" name="Fungal Divers.">
        <title>Resolving the Mortierellaceae phylogeny through synthesis of multi-gene phylogenetics and phylogenomics.</title>
        <authorList>
            <person name="Vandepol N."/>
            <person name="Liber J."/>
            <person name="Desiro A."/>
            <person name="Na H."/>
            <person name="Kennedy M."/>
            <person name="Barry K."/>
            <person name="Grigoriev I.V."/>
            <person name="Miller A.N."/>
            <person name="O'Donnell K."/>
            <person name="Stajich J.E."/>
            <person name="Bonito G."/>
        </authorList>
    </citation>
    <scope>NUCLEOTIDE SEQUENCE</scope>
    <source>
        <strain evidence="2">NRRL 28262</strain>
    </source>
</reference>
<dbReference type="SUPFAM" id="SSF52047">
    <property type="entry name" value="RNI-like"/>
    <property type="match status" value="1"/>
</dbReference>
<feature type="compositionally biased region" description="Low complexity" evidence="1">
    <location>
        <begin position="266"/>
        <end position="283"/>
    </location>
</feature>
<dbReference type="InterPro" id="IPR032675">
    <property type="entry name" value="LRR_dom_sf"/>
</dbReference>
<evidence type="ECO:0000256" key="1">
    <source>
        <dbReference type="SAM" id="MobiDB-lite"/>
    </source>
</evidence>
<organism evidence="2 3">
    <name type="scientific">Linnemannia exigua</name>
    <dbReference type="NCBI Taxonomy" id="604196"/>
    <lineage>
        <taxon>Eukaryota</taxon>
        <taxon>Fungi</taxon>
        <taxon>Fungi incertae sedis</taxon>
        <taxon>Mucoromycota</taxon>
        <taxon>Mortierellomycotina</taxon>
        <taxon>Mortierellomycetes</taxon>
        <taxon>Mortierellales</taxon>
        <taxon>Mortierellaceae</taxon>
        <taxon>Linnemannia</taxon>
    </lineage>
</organism>
<feature type="region of interest" description="Disordered" evidence="1">
    <location>
        <begin position="233"/>
        <end position="283"/>
    </location>
</feature>
<proteinExistence type="predicted"/>
<accession>A0AAD4DJE7</accession>
<feature type="compositionally biased region" description="Low complexity" evidence="1">
    <location>
        <begin position="236"/>
        <end position="254"/>
    </location>
</feature>
<name>A0AAD4DJE7_9FUNG</name>
<dbReference type="EMBL" id="JAAAIL010000108">
    <property type="protein sequence ID" value="KAG0279710.1"/>
    <property type="molecule type" value="Genomic_DNA"/>
</dbReference>
<keyword evidence="3" id="KW-1185">Reference proteome</keyword>
<comment type="caution">
    <text evidence="2">The sequence shown here is derived from an EMBL/GenBank/DDBJ whole genome shotgun (WGS) entry which is preliminary data.</text>
</comment>
<dbReference type="AlphaFoldDB" id="A0AAD4DJE7"/>
<sequence>MSVCQCKGQGLDKAVEHHPSSSSCSPTSITDIRTQFDQIATNLSTNNASVYSKRWEALCQSSQWKTVYLPPHTLILSSVQRDTFLNNACSIRRLSICNPDIILVNSSCTNLTHLTCRGSLSCDGNNDDHGSHNTDNKIPEHSSLDLICQNPGLQSLSLDHAESVLPHWAVQHLKSFMNLTILRSFSMDFDSMVATPDPIKTILNYCPKSIQELYLTNRRGHFRAPTSSFRLLGQLSSPRSSRPGAPGSSRPFSPTFSNSSKSDNNTQQTYSQPPSPSPSTSSAIYSTSWRTLSELRSLTFECYMTNGQEDLILFPLLRHAPHLERLKVDGIHEKYHARLAVALSTHCPKIKSLELFHLEFTEQELFRLVDIYDGMDRVELCITPEMNRRVIPTLIENSGATLQSVRLLERSFRHPREAATNTNTTSAAAAASAAASAHTHVAQFLAGCPQLTTLEVQPDWASFNSGISLRDLVETNWVSQQLETLILSISESETETESFSAIGTSSEKEIGRSGLCNRSDTNSDDRSHNGSEDQEDQKQEQKQHKQQQIALLVLELSRKLKAQLRLKRVRISWLSPCYQISFATASALTNNELDQEYLHATMGLLWQ</sequence>
<feature type="compositionally biased region" description="Basic and acidic residues" evidence="1">
    <location>
        <begin position="521"/>
        <end position="542"/>
    </location>
</feature>
<evidence type="ECO:0000313" key="2">
    <source>
        <dbReference type="EMBL" id="KAG0279710.1"/>
    </source>
</evidence>